<proteinExistence type="predicted"/>
<comment type="caution">
    <text evidence="1">The sequence shown here is derived from an EMBL/GenBank/DDBJ whole genome shotgun (WGS) entry which is preliminary data.</text>
</comment>
<protein>
    <submittedName>
        <fullName evidence="1">Uncharacterized protein</fullName>
    </submittedName>
</protein>
<name>A0A1S2VP94_9BACT</name>
<dbReference type="AlphaFoldDB" id="A0A1S2VP94"/>
<organism evidence="1 2">
    <name type="scientific">Arsenicibacter rosenii</name>
    <dbReference type="NCBI Taxonomy" id="1750698"/>
    <lineage>
        <taxon>Bacteria</taxon>
        <taxon>Pseudomonadati</taxon>
        <taxon>Bacteroidota</taxon>
        <taxon>Cytophagia</taxon>
        <taxon>Cytophagales</taxon>
        <taxon>Spirosomataceae</taxon>
        <taxon>Arsenicibacter</taxon>
    </lineage>
</organism>
<dbReference type="RefSeq" id="WP_143092530.1">
    <property type="nucleotide sequence ID" value="NZ_MORL01000001.1"/>
</dbReference>
<evidence type="ECO:0000313" key="2">
    <source>
        <dbReference type="Proteomes" id="UP000181790"/>
    </source>
</evidence>
<dbReference type="OrthoDB" id="1452993at2"/>
<gene>
    <name evidence="1" type="ORF">BLX24_00145</name>
</gene>
<sequence length="216" mass="25195">MRLQSLAFAIHSTYSASSYNEHLKAYYELQKRIEKLTDDDYNRLYAEAEHFMPLSEFKKVEWAVEIQNPYRRGQVEEKVWENAYITIVGLETDLFDLRALGMVYNTTHRYVSLTETSIRDRFKNGKNQLISERITRFYSGNVRLQTENIKAYFTEVRRKLISVQAVETLAVVPPNTLLSIIQGDCCLPEDYLIKIIDVLQIVGYDPAFDYALQRAA</sequence>
<accession>A0A1S2VP94</accession>
<reference evidence="1 2" key="1">
    <citation type="submission" date="2016-10" db="EMBL/GenBank/DDBJ databases">
        <title>Arsenicibacter rosenii gen. nov., sp. nov., an efficient arsenic-methylating bacterium isolated from an arsenic-contaminated paddy soil.</title>
        <authorList>
            <person name="Huang K."/>
        </authorList>
    </citation>
    <scope>NUCLEOTIDE SEQUENCE [LARGE SCALE GENOMIC DNA]</scope>
    <source>
        <strain evidence="1 2">SM-1</strain>
    </source>
</reference>
<keyword evidence="2" id="KW-1185">Reference proteome</keyword>
<evidence type="ECO:0000313" key="1">
    <source>
        <dbReference type="EMBL" id="OIN60574.1"/>
    </source>
</evidence>
<dbReference type="EMBL" id="MORL01000001">
    <property type="protein sequence ID" value="OIN60574.1"/>
    <property type="molecule type" value="Genomic_DNA"/>
</dbReference>
<dbReference type="Proteomes" id="UP000181790">
    <property type="component" value="Unassembled WGS sequence"/>
</dbReference>